<protein>
    <submittedName>
        <fullName evidence="2">Uncharacterized protein</fullName>
    </submittedName>
</protein>
<dbReference type="Proteomes" id="UP001327560">
    <property type="component" value="Chromosome 2"/>
</dbReference>
<feature type="compositionally biased region" description="Polar residues" evidence="1">
    <location>
        <begin position="23"/>
        <end position="32"/>
    </location>
</feature>
<evidence type="ECO:0000313" key="2">
    <source>
        <dbReference type="EMBL" id="WOK96721.1"/>
    </source>
</evidence>
<accession>A0AAQ3JV85</accession>
<sequence>MVDPTLTPSLPPVSLLRLAASATQADRSQSLTHRFPDSPFDPRRRRPSPTLDHPTSPLALADSPLNLASTVTLDDGFLLSGGLVDDFSMVYFIPLDLRKDSRKSKSAASQVEQLFDDLSQACLDPHIHDDAAKE</sequence>
<dbReference type="EMBL" id="CP136891">
    <property type="protein sequence ID" value="WOK96721.1"/>
    <property type="molecule type" value="Genomic_DNA"/>
</dbReference>
<reference evidence="2 3" key="1">
    <citation type="submission" date="2023-10" db="EMBL/GenBank/DDBJ databases">
        <title>Chromosome-scale genome assembly provides insights into flower coloration mechanisms of Canna indica.</title>
        <authorList>
            <person name="Li C."/>
        </authorList>
    </citation>
    <scope>NUCLEOTIDE SEQUENCE [LARGE SCALE GENOMIC DNA]</scope>
    <source>
        <tissue evidence="2">Flower</tissue>
    </source>
</reference>
<gene>
    <name evidence="2" type="ORF">Cni_G05428</name>
</gene>
<keyword evidence="3" id="KW-1185">Reference proteome</keyword>
<evidence type="ECO:0000256" key="1">
    <source>
        <dbReference type="SAM" id="MobiDB-lite"/>
    </source>
</evidence>
<dbReference type="AlphaFoldDB" id="A0AAQ3JV85"/>
<name>A0AAQ3JV85_9LILI</name>
<proteinExistence type="predicted"/>
<evidence type="ECO:0000313" key="3">
    <source>
        <dbReference type="Proteomes" id="UP001327560"/>
    </source>
</evidence>
<organism evidence="2 3">
    <name type="scientific">Canna indica</name>
    <name type="common">Indian-shot</name>
    <dbReference type="NCBI Taxonomy" id="4628"/>
    <lineage>
        <taxon>Eukaryota</taxon>
        <taxon>Viridiplantae</taxon>
        <taxon>Streptophyta</taxon>
        <taxon>Embryophyta</taxon>
        <taxon>Tracheophyta</taxon>
        <taxon>Spermatophyta</taxon>
        <taxon>Magnoliopsida</taxon>
        <taxon>Liliopsida</taxon>
        <taxon>Zingiberales</taxon>
        <taxon>Cannaceae</taxon>
        <taxon>Canna</taxon>
    </lineage>
</organism>
<feature type="region of interest" description="Disordered" evidence="1">
    <location>
        <begin position="23"/>
        <end position="59"/>
    </location>
</feature>